<dbReference type="GO" id="GO:0022857">
    <property type="term" value="F:transmembrane transporter activity"/>
    <property type="evidence" value="ECO:0007669"/>
    <property type="project" value="UniProtKB-UniRule"/>
</dbReference>
<keyword evidence="5 9" id="KW-0812">Transmembrane</keyword>
<keyword evidence="2 9" id="KW-0813">Transport</keyword>
<dbReference type="Proteomes" id="UP000321548">
    <property type="component" value="Unassembled WGS sequence"/>
</dbReference>
<keyword evidence="7 9" id="KW-0472">Membrane</keyword>
<evidence type="ECO:0000256" key="7">
    <source>
        <dbReference type="ARBA" id="ARBA00023136"/>
    </source>
</evidence>
<evidence type="ECO:0000256" key="8">
    <source>
        <dbReference type="ARBA" id="ARBA00038436"/>
    </source>
</evidence>
<evidence type="ECO:0000313" key="12">
    <source>
        <dbReference type="Proteomes" id="UP000321548"/>
    </source>
</evidence>
<keyword evidence="3" id="KW-1003">Cell membrane</keyword>
<evidence type="ECO:0000256" key="3">
    <source>
        <dbReference type="ARBA" id="ARBA00022475"/>
    </source>
</evidence>
<keyword evidence="4 9" id="KW-0997">Cell inner membrane</keyword>
<evidence type="ECO:0000256" key="4">
    <source>
        <dbReference type="ARBA" id="ARBA00022519"/>
    </source>
</evidence>
<keyword evidence="12" id="KW-1185">Reference proteome</keyword>
<proteinExistence type="inferred from homology"/>
<dbReference type="GO" id="GO:0005886">
    <property type="term" value="C:plasma membrane"/>
    <property type="evidence" value="ECO:0007669"/>
    <property type="project" value="UniProtKB-SubCell"/>
</dbReference>
<comment type="function">
    <text evidence="9">Part of the tripartite ATP-independent periplasmic (TRAP) transport system.</text>
</comment>
<accession>A0A5C8P593</accession>
<reference evidence="11 12" key="1">
    <citation type="submission" date="2019-06" db="EMBL/GenBank/DDBJ databases">
        <title>Quisquiliibacterium sp. nov., isolated from a maize field.</title>
        <authorList>
            <person name="Lin S.-Y."/>
            <person name="Tsai C.-F."/>
            <person name="Young C.-C."/>
        </authorList>
    </citation>
    <scope>NUCLEOTIDE SEQUENCE [LARGE SCALE GENOMIC DNA]</scope>
    <source>
        <strain evidence="11 12">CC-CFT501</strain>
    </source>
</reference>
<sequence length="186" mass="21323">MTQTAAGHEARQFDDAGLHAEDEPIDLSVYKWEDWLTLAIFWLLAFTVFYQFFTRYVLDDSAAWTEEIARYLLIVITFLGGSMAVRRNTHIHVEFLYRYLPAPAGRAMSTMVDLVRLGFLGYATWLSIDLVPRMHNLGMTVVDLPMSYVYGFVAAGFAMMTFRALLVTIHHWKQGWSSLERPGEAD</sequence>
<feature type="domain" description="Tripartite ATP-independent periplasmic transporters DctQ component" evidence="10">
    <location>
        <begin position="45"/>
        <end position="172"/>
    </location>
</feature>
<evidence type="ECO:0000256" key="6">
    <source>
        <dbReference type="ARBA" id="ARBA00022989"/>
    </source>
</evidence>
<dbReference type="Pfam" id="PF04290">
    <property type="entry name" value="DctQ"/>
    <property type="match status" value="1"/>
</dbReference>
<evidence type="ECO:0000256" key="2">
    <source>
        <dbReference type="ARBA" id="ARBA00022448"/>
    </source>
</evidence>
<comment type="subunit">
    <text evidence="9">The complex comprises the extracytoplasmic solute receptor protein and the two transmembrane proteins.</text>
</comment>
<dbReference type="GO" id="GO:0015740">
    <property type="term" value="P:C4-dicarboxylate transport"/>
    <property type="evidence" value="ECO:0007669"/>
    <property type="project" value="TreeGrafter"/>
</dbReference>
<comment type="similarity">
    <text evidence="8 9">Belongs to the TRAP transporter small permease family.</text>
</comment>
<gene>
    <name evidence="11" type="ORF">FHP08_03890</name>
</gene>
<dbReference type="PANTHER" id="PTHR35011">
    <property type="entry name" value="2,3-DIKETO-L-GULONATE TRAP TRANSPORTER SMALL PERMEASE PROTEIN YIAM"/>
    <property type="match status" value="1"/>
</dbReference>
<evidence type="ECO:0000313" key="11">
    <source>
        <dbReference type="EMBL" id="TXL68832.1"/>
    </source>
</evidence>
<dbReference type="OrthoDB" id="2085311at2"/>
<evidence type="ECO:0000256" key="5">
    <source>
        <dbReference type="ARBA" id="ARBA00022692"/>
    </source>
</evidence>
<evidence type="ECO:0000256" key="9">
    <source>
        <dbReference type="RuleBase" id="RU369079"/>
    </source>
</evidence>
<dbReference type="PANTHER" id="PTHR35011:SF11">
    <property type="entry name" value="TRAP TRANSPORTER SMALL PERMEASE PROTEIN"/>
    <property type="match status" value="1"/>
</dbReference>
<feature type="transmembrane region" description="Helical" evidence="9">
    <location>
        <begin position="68"/>
        <end position="86"/>
    </location>
</feature>
<evidence type="ECO:0000256" key="1">
    <source>
        <dbReference type="ARBA" id="ARBA00004429"/>
    </source>
</evidence>
<comment type="subcellular location">
    <subcellularLocation>
        <location evidence="1 9">Cell inner membrane</location>
        <topology evidence="1 9">Multi-pass membrane protein</topology>
    </subcellularLocation>
</comment>
<keyword evidence="6 9" id="KW-1133">Transmembrane helix</keyword>
<evidence type="ECO:0000259" key="10">
    <source>
        <dbReference type="Pfam" id="PF04290"/>
    </source>
</evidence>
<dbReference type="AlphaFoldDB" id="A0A5C8P593"/>
<feature type="transmembrane region" description="Helical" evidence="9">
    <location>
        <begin position="35"/>
        <end position="53"/>
    </location>
</feature>
<dbReference type="EMBL" id="VDUY01000001">
    <property type="protein sequence ID" value="TXL68832.1"/>
    <property type="molecule type" value="Genomic_DNA"/>
</dbReference>
<dbReference type="InterPro" id="IPR007387">
    <property type="entry name" value="TRAP_DctQ"/>
</dbReference>
<dbReference type="InterPro" id="IPR055348">
    <property type="entry name" value="DctQ"/>
</dbReference>
<comment type="caution">
    <text evidence="11">The sequence shown here is derived from an EMBL/GenBank/DDBJ whole genome shotgun (WGS) entry which is preliminary data.</text>
</comment>
<protein>
    <recommendedName>
        <fullName evidence="9">TRAP transporter small permease protein</fullName>
    </recommendedName>
</protein>
<feature type="transmembrane region" description="Helical" evidence="9">
    <location>
        <begin position="107"/>
        <end position="128"/>
    </location>
</feature>
<dbReference type="RefSeq" id="WP_147702968.1">
    <property type="nucleotide sequence ID" value="NZ_VDUY01000001.1"/>
</dbReference>
<name>A0A5C8P593_9BURK</name>
<feature type="transmembrane region" description="Helical" evidence="9">
    <location>
        <begin position="148"/>
        <end position="169"/>
    </location>
</feature>
<organism evidence="11 12">
    <name type="scientific">Zeimonas arvi</name>
    <dbReference type="NCBI Taxonomy" id="2498847"/>
    <lineage>
        <taxon>Bacteria</taxon>
        <taxon>Pseudomonadati</taxon>
        <taxon>Pseudomonadota</taxon>
        <taxon>Betaproteobacteria</taxon>
        <taxon>Burkholderiales</taxon>
        <taxon>Burkholderiaceae</taxon>
        <taxon>Zeimonas</taxon>
    </lineage>
</organism>